<dbReference type="GO" id="GO:0035005">
    <property type="term" value="F:1-phosphatidylinositol-4-phosphate 3-kinase activity"/>
    <property type="evidence" value="ECO:0007669"/>
    <property type="project" value="TreeGrafter"/>
</dbReference>
<dbReference type="EMBL" id="HBKR01026607">
    <property type="protein sequence ID" value="CAE2319543.1"/>
    <property type="molecule type" value="Transcribed_RNA"/>
</dbReference>
<proteinExistence type="predicted"/>
<keyword evidence="3" id="KW-0418">Kinase</keyword>
<dbReference type="SUPFAM" id="SSF56112">
    <property type="entry name" value="Protein kinase-like (PK-like)"/>
    <property type="match status" value="1"/>
</dbReference>
<dbReference type="PANTHER" id="PTHR10048:SF14">
    <property type="entry name" value="LD28067P"/>
    <property type="match status" value="1"/>
</dbReference>
<evidence type="ECO:0000313" key="6">
    <source>
        <dbReference type="EMBL" id="CAE2319543.1"/>
    </source>
</evidence>
<dbReference type="InterPro" id="IPR036940">
    <property type="entry name" value="PI3/4_kinase_cat_sf"/>
</dbReference>
<dbReference type="GO" id="GO:0048015">
    <property type="term" value="P:phosphatidylinositol-mediated signaling"/>
    <property type="evidence" value="ECO:0007669"/>
    <property type="project" value="TreeGrafter"/>
</dbReference>
<dbReference type="GO" id="GO:0005886">
    <property type="term" value="C:plasma membrane"/>
    <property type="evidence" value="ECO:0007669"/>
    <property type="project" value="TreeGrafter"/>
</dbReference>
<dbReference type="PANTHER" id="PTHR10048">
    <property type="entry name" value="PHOSPHATIDYLINOSITOL KINASE"/>
    <property type="match status" value="1"/>
</dbReference>
<gene>
    <name evidence="6" type="ORF">NAES01612_LOCUS17450</name>
</gene>
<dbReference type="GO" id="GO:0005737">
    <property type="term" value="C:cytoplasm"/>
    <property type="evidence" value="ECO:0007669"/>
    <property type="project" value="TreeGrafter"/>
</dbReference>
<keyword evidence="2" id="KW-0547">Nucleotide-binding</keyword>
<organism evidence="6">
    <name type="scientific">Paramoeba aestuarina</name>
    <dbReference type="NCBI Taxonomy" id="180227"/>
    <lineage>
        <taxon>Eukaryota</taxon>
        <taxon>Amoebozoa</taxon>
        <taxon>Discosea</taxon>
        <taxon>Flabellinia</taxon>
        <taxon>Dactylopodida</taxon>
        <taxon>Paramoebidae</taxon>
        <taxon>Paramoeba</taxon>
    </lineage>
</organism>
<dbReference type="PROSITE" id="PS00916">
    <property type="entry name" value="PI3_4_KINASE_2"/>
    <property type="match status" value="1"/>
</dbReference>
<accession>A0A7S4L9J6</accession>
<dbReference type="GO" id="GO:0016303">
    <property type="term" value="F:1-phosphatidylinositol-3-kinase activity"/>
    <property type="evidence" value="ECO:0007669"/>
    <property type="project" value="TreeGrafter"/>
</dbReference>
<feature type="domain" description="PI3K/PI4K catalytic" evidence="5">
    <location>
        <begin position="1"/>
        <end position="271"/>
    </location>
</feature>
<evidence type="ECO:0000259" key="5">
    <source>
        <dbReference type="PROSITE" id="PS50290"/>
    </source>
</evidence>
<evidence type="ECO:0000256" key="4">
    <source>
        <dbReference type="ARBA" id="ARBA00022840"/>
    </source>
</evidence>
<dbReference type="InterPro" id="IPR011009">
    <property type="entry name" value="Kinase-like_dom_sf"/>
</dbReference>
<dbReference type="AlphaFoldDB" id="A0A7S4L9J6"/>
<dbReference type="SMART" id="SM00146">
    <property type="entry name" value="PI3Kc"/>
    <property type="match status" value="1"/>
</dbReference>
<dbReference type="GO" id="GO:0005942">
    <property type="term" value="C:phosphatidylinositol 3-kinase complex"/>
    <property type="evidence" value="ECO:0007669"/>
    <property type="project" value="TreeGrafter"/>
</dbReference>
<dbReference type="InterPro" id="IPR015433">
    <property type="entry name" value="PI3/4_kinase"/>
</dbReference>
<name>A0A7S4L9J6_9EUKA</name>
<dbReference type="Pfam" id="PF00454">
    <property type="entry name" value="PI3_PI4_kinase"/>
    <property type="match status" value="1"/>
</dbReference>
<dbReference type="CDD" id="cd00891">
    <property type="entry name" value="PI3Kc"/>
    <property type="match status" value="1"/>
</dbReference>
<dbReference type="InterPro" id="IPR000403">
    <property type="entry name" value="PI3/4_kinase_cat_dom"/>
</dbReference>
<reference evidence="6" key="1">
    <citation type="submission" date="2021-01" db="EMBL/GenBank/DDBJ databases">
        <authorList>
            <person name="Corre E."/>
            <person name="Pelletier E."/>
            <person name="Niang G."/>
            <person name="Scheremetjew M."/>
            <person name="Finn R."/>
            <person name="Kale V."/>
            <person name="Holt S."/>
            <person name="Cochrane G."/>
            <person name="Meng A."/>
            <person name="Brown T."/>
            <person name="Cohen L."/>
        </authorList>
    </citation>
    <scope>NUCLEOTIDE SEQUENCE</scope>
    <source>
        <strain evidence="6">SoJaBio B1-5/56/2</strain>
    </source>
</reference>
<keyword evidence="4" id="KW-0067">ATP-binding</keyword>
<evidence type="ECO:0000256" key="2">
    <source>
        <dbReference type="ARBA" id="ARBA00022741"/>
    </source>
</evidence>
<dbReference type="InterPro" id="IPR035448">
    <property type="entry name" value="PI3Kc"/>
</dbReference>
<dbReference type="FunFam" id="1.10.1070.11:FF:000001">
    <property type="entry name" value="Phosphatidylinositol 4,5-bisphosphate 3-kinase catalytic subunit"/>
    <property type="match status" value="1"/>
</dbReference>
<dbReference type="InterPro" id="IPR018936">
    <property type="entry name" value="PI3/4_kinase_CS"/>
</dbReference>
<evidence type="ECO:0000256" key="1">
    <source>
        <dbReference type="ARBA" id="ARBA00022679"/>
    </source>
</evidence>
<dbReference type="Gene3D" id="1.10.1070.11">
    <property type="entry name" value="Phosphatidylinositol 3-/4-kinase, catalytic domain"/>
    <property type="match status" value="1"/>
</dbReference>
<dbReference type="Gene3D" id="3.30.1010.10">
    <property type="entry name" value="Phosphatidylinositol 3-kinase Catalytic Subunit, Chain A, domain 4"/>
    <property type="match status" value="1"/>
</dbReference>
<evidence type="ECO:0000256" key="3">
    <source>
        <dbReference type="ARBA" id="ARBA00022777"/>
    </source>
</evidence>
<dbReference type="GO" id="GO:0005524">
    <property type="term" value="F:ATP binding"/>
    <property type="evidence" value="ECO:0007669"/>
    <property type="project" value="UniProtKB-KW"/>
</dbReference>
<keyword evidence="1" id="KW-0808">Transferase</keyword>
<dbReference type="PROSITE" id="PS50290">
    <property type="entry name" value="PI3_4_KINASE_3"/>
    <property type="match status" value="1"/>
</dbReference>
<protein>
    <recommendedName>
        <fullName evidence="5">PI3K/PI4K catalytic domain-containing protein</fullName>
    </recommendedName>
</protein>
<dbReference type="GO" id="GO:0016477">
    <property type="term" value="P:cell migration"/>
    <property type="evidence" value="ECO:0007669"/>
    <property type="project" value="TreeGrafter"/>
</dbReference>
<sequence length="284" mass="31883">MQSETVPLWLTFINKDDEAPDLSFIFKVGDDLRKDILTLQMLRVMDSLWKEVGLDLHLFPYSVVATGVNSGLIEVVPKSRTLADIHKTYGGVAAAVVKSSSLQNWLKTGASNELYEKKVQNFILSCAGYSVATYVLGIGDRHNDNIMVTDTGNIFHIDFSRMMGDVMKFAGVERETTPFVLTPDFVEVMGGVKSDGFAQFIKLCCKAYNVVRKHTKLFISLFSIMLETGIPRLQSGKDLRYLRTALQVGKTNLEAEKHFERLIHQSFDNVRARLNFAVHILANP</sequence>
<dbReference type="GO" id="GO:0043491">
    <property type="term" value="P:phosphatidylinositol 3-kinase/protein kinase B signal transduction"/>
    <property type="evidence" value="ECO:0007669"/>
    <property type="project" value="TreeGrafter"/>
</dbReference>